<sequence length="42" mass="4693">MLLQRHKKKRAQEASKDVKSKEAVSQSTKAASKAPKKPKKSE</sequence>
<proteinExistence type="predicted"/>
<dbReference type="EMBL" id="JAOTPO010000016">
    <property type="protein sequence ID" value="MDE5415489.1"/>
    <property type="molecule type" value="Genomic_DNA"/>
</dbReference>
<dbReference type="Proteomes" id="UP001148125">
    <property type="component" value="Unassembled WGS sequence"/>
</dbReference>
<evidence type="ECO:0000313" key="3">
    <source>
        <dbReference type="Proteomes" id="UP001148125"/>
    </source>
</evidence>
<gene>
    <name evidence="2" type="ORF">N7Z68_19175</name>
</gene>
<name>A0ABT5VJ55_9BACI</name>
<organism evidence="2 3">
    <name type="scientific">Alkalihalobacterium chitinilyticum</name>
    <dbReference type="NCBI Taxonomy" id="2980103"/>
    <lineage>
        <taxon>Bacteria</taxon>
        <taxon>Bacillati</taxon>
        <taxon>Bacillota</taxon>
        <taxon>Bacilli</taxon>
        <taxon>Bacillales</taxon>
        <taxon>Bacillaceae</taxon>
        <taxon>Alkalihalobacterium</taxon>
    </lineage>
</organism>
<feature type="compositionally biased region" description="Basic residues" evidence="1">
    <location>
        <begin position="1"/>
        <end position="10"/>
    </location>
</feature>
<dbReference type="RefSeq" id="WP_275120091.1">
    <property type="nucleotide sequence ID" value="NZ_JAOTPO010000016.1"/>
</dbReference>
<evidence type="ECO:0000256" key="1">
    <source>
        <dbReference type="SAM" id="MobiDB-lite"/>
    </source>
</evidence>
<evidence type="ECO:0000313" key="2">
    <source>
        <dbReference type="EMBL" id="MDE5415489.1"/>
    </source>
</evidence>
<protein>
    <submittedName>
        <fullName evidence="2">Uncharacterized protein</fullName>
    </submittedName>
</protein>
<keyword evidence="3" id="KW-1185">Reference proteome</keyword>
<accession>A0ABT5VJ55</accession>
<reference evidence="2" key="1">
    <citation type="submission" date="2024-05" db="EMBL/GenBank/DDBJ databases">
        <title>Alkalihalobacillus sp. strain MEB203 novel alkaliphilic bacterium from Lonar Lake, India.</title>
        <authorList>
            <person name="Joshi A."/>
            <person name="Thite S."/>
            <person name="Mengade P."/>
        </authorList>
    </citation>
    <scope>NUCLEOTIDE SEQUENCE</scope>
    <source>
        <strain evidence="2">MEB 203</strain>
    </source>
</reference>
<comment type="caution">
    <text evidence="2">The sequence shown here is derived from an EMBL/GenBank/DDBJ whole genome shotgun (WGS) entry which is preliminary data.</text>
</comment>
<feature type="compositionally biased region" description="Basic and acidic residues" evidence="1">
    <location>
        <begin position="11"/>
        <end position="22"/>
    </location>
</feature>
<feature type="region of interest" description="Disordered" evidence="1">
    <location>
        <begin position="1"/>
        <end position="42"/>
    </location>
</feature>